<evidence type="ECO:0000256" key="1">
    <source>
        <dbReference type="SAM" id="MobiDB-lite"/>
    </source>
</evidence>
<dbReference type="EMBL" id="CADCUJ010000048">
    <property type="protein sequence ID" value="CAA9344905.1"/>
    <property type="molecule type" value="Genomic_DNA"/>
</dbReference>
<feature type="compositionally biased region" description="Basic and acidic residues" evidence="1">
    <location>
        <begin position="1"/>
        <end position="10"/>
    </location>
</feature>
<feature type="region of interest" description="Disordered" evidence="1">
    <location>
        <begin position="1"/>
        <end position="113"/>
    </location>
</feature>
<organism evidence="2">
    <name type="scientific">uncultured Nocardioidaceae bacterium</name>
    <dbReference type="NCBI Taxonomy" id="253824"/>
    <lineage>
        <taxon>Bacteria</taxon>
        <taxon>Bacillati</taxon>
        <taxon>Actinomycetota</taxon>
        <taxon>Actinomycetes</taxon>
        <taxon>Propionibacteriales</taxon>
        <taxon>Nocardioidaceae</taxon>
        <taxon>environmental samples</taxon>
    </lineage>
</organism>
<gene>
    <name evidence="2" type="ORF">AVDCRST_MAG72-1059</name>
</gene>
<feature type="non-terminal residue" evidence="2">
    <location>
        <position position="165"/>
    </location>
</feature>
<feature type="compositionally biased region" description="Basic residues" evidence="1">
    <location>
        <begin position="45"/>
        <end position="61"/>
    </location>
</feature>
<accession>A0A6J4LYH7</accession>
<feature type="non-terminal residue" evidence="2">
    <location>
        <position position="1"/>
    </location>
</feature>
<dbReference type="AlphaFoldDB" id="A0A6J4LYH7"/>
<sequence>DRPGCCRRDPAPGVHRAGSGVDGARSRRVHRGTSRRTQAADALSLRRRRTCSSRARVRRPPARREPRAGLPMAARAQPQAVRGRVRRGPHRRHLPRRPVAAVRGHPGRDRPAARRRTQLLRRVVQHDPRARLRLLHPARVGVAPLARRVHPQPGRLPRMAGEAGL</sequence>
<name>A0A6J4LYH7_9ACTN</name>
<evidence type="ECO:0000313" key="2">
    <source>
        <dbReference type="EMBL" id="CAA9344905.1"/>
    </source>
</evidence>
<protein>
    <submittedName>
        <fullName evidence="2">Uncharacterized protein Rv0487/MT0505 clustered with mycothiol biosynthesis protein</fullName>
    </submittedName>
</protein>
<feature type="compositionally biased region" description="Basic residues" evidence="1">
    <location>
        <begin position="83"/>
        <end position="96"/>
    </location>
</feature>
<proteinExistence type="predicted"/>
<reference evidence="2" key="1">
    <citation type="submission" date="2020-02" db="EMBL/GenBank/DDBJ databases">
        <authorList>
            <person name="Meier V. D."/>
        </authorList>
    </citation>
    <scope>NUCLEOTIDE SEQUENCE</scope>
    <source>
        <strain evidence="2">AVDCRST_MAG72</strain>
    </source>
</reference>